<dbReference type="AlphaFoldDB" id="A0A7W6RU77"/>
<sequence length="119" mass="13002">MPRFVVPLVVLIAGVGEQSTGIQNVSRAVRGVELVTQQNAAMVEENNASIHACASASTCFRTRSSGSRRVSRRERRLGTRAGRMIRSPPAELEPALDRPWFLFLQGAGNGWMQPHGFAI</sequence>
<dbReference type="RefSeq" id="WP_183929284.1">
    <property type="nucleotide sequence ID" value="NZ_JACIGM010000017.1"/>
</dbReference>
<dbReference type="EMBL" id="JACIGM010000017">
    <property type="protein sequence ID" value="MBB4278176.1"/>
    <property type="molecule type" value="Genomic_DNA"/>
</dbReference>
<dbReference type="Proteomes" id="UP000533641">
    <property type="component" value="Unassembled WGS sequence"/>
</dbReference>
<protein>
    <recommendedName>
        <fullName evidence="3">Methyl-accepting chemotaxis protein</fullName>
    </recommendedName>
</protein>
<reference evidence="1 2" key="1">
    <citation type="submission" date="2020-08" db="EMBL/GenBank/DDBJ databases">
        <title>Genomic Encyclopedia of Type Strains, Phase IV (KMG-V): Genome sequencing to study the core and pangenomes of soil and plant-associated prokaryotes.</title>
        <authorList>
            <person name="Whitman W."/>
        </authorList>
    </citation>
    <scope>NUCLEOTIDE SEQUENCE [LARGE SCALE GENOMIC DNA]</scope>
    <source>
        <strain evidence="1 2">SEMIA 402</strain>
    </source>
</reference>
<evidence type="ECO:0008006" key="3">
    <source>
        <dbReference type="Google" id="ProtNLM"/>
    </source>
</evidence>
<accession>A0A7W6RU77</accession>
<evidence type="ECO:0000313" key="2">
    <source>
        <dbReference type="Proteomes" id="UP000533641"/>
    </source>
</evidence>
<evidence type="ECO:0000313" key="1">
    <source>
        <dbReference type="EMBL" id="MBB4278176.1"/>
    </source>
</evidence>
<name>A0A7W6RU77_9HYPH</name>
<proteinExistence type="predicted"/>
<organism evidence="1 2">
    <name type="scientific">Rhizobium mongolense</name>
    <dbReference type="NCBI Taxonomy" id="57676"/>
    <lineage>
        <taxon>Bacteria</taxon>
        <taxon>Pseudomonadati</taxon>
        <taxon>Pseudomonadota</taxon>
        <taxon>Alphaproteobacteria</taxon>
        <taxon>Hyphomicrobiales</taxon>
        <taxon>Rhizobiaceae</taxon>
        <taxon>Rhizobium/Agrobacterium group</taxon>
        <taxon>Rhizobium</taxon>
    </lineage>
</organism>
<gene>
    <name evidence="1" type="ORF">GGE12_005987</name>
</gene>
<comment type="caution">
    <text evidence="1">The sequence shown here is derived from an EMBL/GenBank/DDBJ whole genome shotgun (WGS) entry which is preliminary data.</text>
</comment>